<dbReference type="InterPro" id="IPR016130">
    <property type="entry name" value="Tyr_Pase_AS"/>
</dbReference>
<organism evidence="1 2">
    <name type="scientific">Siculibacillus lacustris</name>
    <dbReference type="NCBI Taxonomy" id="1549641"/>
    <lineage>
        <taxon>Bacteria</taxon>
        <taxon>Pseudomonadati</taxon>
        <taxon>Pseudomonadota</taxon>
        <taxon>Alphaproteobacteria</taxon>
        <taxon>Hyphomicrobiales</taxon>
        <taxon>Ancalomicrobiaceae</taxon>
        <taxon>Siculibacillus</taxon>
    </lineage>
</organism>
<proteinExistence type="predicted"/>
<keyword evidence="2" id="KW-1185">Reference proteome</keyword>
<dbReference type="AlphaFoldDB" id="A0A4V2KSU2"/>
<reference evidence="1 2" key="1">
    <citation type="submission" date="2019-02" db="EMBL/GenBank/DDBJ databases">
        <title>Siculibacillus lacustris gen. nov., sp. nov., a new rosette-forming bacterium isolated from a freshwater crater lake (Lake St. Ana, Romania).</title>
        <authorList>
            <person name="Felfoldi T."/>
            <person name="Marton Z."/>
            <person name="Szabo A."/>
            <person name="Mentes A."/>
            <person name="Boka K."/>
            <person name="Marialigeti K."/>
            <person name="Mathe I."/>
            <person name="Koncz M."/>
            <person name="Schumann P."/>
            <person name="Toth E."/>
        </authorList>
    </citation>
    <scope>NUCLEOTIDE SEQUENCE [LARGE SCALE GENOMIC DNA]</scope>
    <source>
        <strain evidence="1 2">SA-279</strain>
    </source>
</reference>
<dbReference type="SUPFAM" id="SSF52799">
    <property type="entry name" value="(Phosphotyrosine protein) phosphatases II"/>
    <property type="match status" value="1"/>
</dbReference>
<dbReference type="EMBL" id="SJFN01000034">
    <property type="protein sequence ID" value="TBW34419.1"/>
    <property type="molecule type" value="Genomic_DNA"/>
</dbReference>
<sequence>MSSLHVCSLSRLAETVEAAGASHLATLINEGTPVVRPPSIREADHLVLGFNDIVEEIAGLKPPAESDVERFLAFVDAWDRTRPMVIHCWAGISRSTAGAFIAACRLMPARDEAHIARELREKSPSATPNARLVRIADQLMARDGRMIAAVAAIGRGADAFEGRPFELPLRPEAAPRAETRR</sequence>
<evidence type="ECO:0000313" key="1">
    <source>
        <dbReference type="EMBL" id="TBW34419.1"/>
    </source>
</evidence>
<dbReference type="InterPro" id="IPR029021">
    <property type="entry name" value="Prot-tyrosine_phosphatase-like"/>
</dbReference>
<gene>
    <name evidence="1" type="ORF">EYW49_18445</name>
</gene>
<name>A0A4V2KSU2_9HYPH</name>
<protein>
    <submittedName>
        <fullName evidence="1">Tyrosine protein phosphatase</fullName>
    </submittedName>
</protein>
<dbReference type="Proteomes" id="UP000292781">
    <property type="component" value="Unassembled WGS sequence"/>
</dbReference>
<accession>A0A4V2KSU2</accession>
<dbReference type="PROSITE" id="PS00383">
    <property type="entry name" value="TYR_PHOSPHATASE_1"/>
    <property type="match status" value="1"/>
</dbReference>
<dbReference type="RefSeq" id="WP_131311104.1">
    <property type="nucleotide sequence ID" value="NZ_SJFN01000034.1"/>
</dbReference>
<evidence type="ECO:0000313" key="2">
    <source>
        <dbReference type="Proteomes" id="UP000292781"/>
    </source>
</evidence>
<dbReference type="Gene3D" id="3.90.190.10">
    <property type="entry name" value="Protein tyrosine phosphatase superfamily"/>
    <property type="match status" value="1"/>
</dbReference>
<comment type="caution">
    <text evidence="1">The sequence shown here is derived from an EMBL/GenBank/DDBJ whole genome shotgun (WGS) entry which is preliminary data.</text>
</comment>
<dbReference type="OrthoDB" id="9794527at2"/>